<proteinExistence type="predicted"/>
<dbReference type="GO" id="GO:0007034">
    <property type="term" value="P:vacuolar transport"/>
    <property type="evidence" value="ECO:0007669"/>
    <property type="project" value="TreeGrafter"/>
</dbReference>
<protein>
    <recommendedName>
        <fullName evidence="2">FPL domain-containing protein</fullName>
    </recommendedName>
</protein>
<dbReference type="GO" id="GO:1901096">
    <property type="term" value="P:regulation of autophagosome maturation"/>
    <property type="evidence" value="ECO:0007669"/>
    <property type="project" value="TreeGrafter"/>
</dbReference>
<dbReference type="GO" id="GO:0006914">
    <property type="term" value="P:autophagy"/>
    <property type="evidence" value="ECO:0007669"/>
    <property type="project" value="UniProtKB-KW"/>
</dbReference>
<evidence type="ECO:0000313" key="3">
    <source>
        <dbReference type="EMBL" id="OMJ75593.1"/>
    </source>
</evidence>
<organism evidence="3 4">
    <name type="scientific">Stentor coeruleus</name>
    <dbReference type="NCBI Taxonomy" id="5963"/>
    <lineage>
        <taxon>Eukaryota</taxon>
        <taxon>Sar</taxon>
        <taxon>Alveolata</taxon>
        <taxon>Ciliophora</taxon>
        <taxon>Postciliodesmatophora</taxon>
        <taxon>Heterotrichea</taxon>
        <taxon>Heterotrichida</taxon>
        <taxon>Stentoridae</taxon>
        <taxon>Stentor</taxon>
    </lineage>
</organism>
<dbReference type="GO" id="GO:0016197">
    <property type="term" value="P:endosomal transport"/>
    <property type="evidence" value="ECO:0007669"/>
    <property type="project" value="TreeGrafter"/>
</dbReference>
<sequence>MIFIARILGNQPRHTVEGFSSLHTELLNLLPITPHNKDQAIEAIRAISEQLIWSDQNQGGFFRHAIDTNLLRLFWTILIDSKPQEVHIQLIQSATLLIHNLSSDKCKKYLLNTLFYRDVVCYSYDFSDEDIVENYISMLKAFAVNLKAEMLSEYLANNNFALLTGTMMFMNYHESMIKTAARTVILSIFKLKPKNIKDYIIQSGFFNCFIASIGEKLSQCNKHILKRNSGKLEKTLAEIYEDLYYIHDIYDLQINEFEDMLTNLLMKNLIYPIAIGSLLEESKGPFCISIPLAEIFLCEIVRVVKHVHVVNSLVLGLLVRKIPGCLVELLSEIPSPNLRPDDGFLDVVISFLDYLDGFTIVGGLVDNPVPDILFGFIKSQDCELICITITLIHSIITCPTISSNLLQESGIMYFEKVKTKNYIHNVANESRLNIYNKNIVEQLLRLLLWKEPLKVFHFQITCKCIMSLSYCPELNRCLSDKHRKLLNKAFGYAVESLRVFLEDNSDYDVFFEVFEDEWKKINSSENKIQSTINLILPNNSDDSQIPLYQRSPKDDIEELRCNIQRFYSLWSLKFSLDNNKKIFPLEKYPLYFMSNACSWEKHKSYHNSNKNYAKCTVKLNKNDQSMYFISDPDFFLLVIPDNKSHKGNYDMKYICVKYVECHLNIDVITDRADPRRLVIFTKRQNDVLEVVFDDTQKCLWAFKEITNSHVECKERYVILINKLFCQLLSCN</sequence>
<dbReference type="InterPro" id="IPR039272">
    <property type="entry name" value="CLEC16A/TT9"/>
</dbReference>
<dbReference type="Pfam" id="PF09758">
    <property type="entry name" value="FPL"/>
    <property type="match status" value="1"/>
</dbReference>
<comment type="caution">
    <text evidence="3">The sequence shown here is derived from an EMBL/GenBank/DDBJ whole genome shotgun (WGS) entry which is preliminary data.</text>
</comment>
<accession>A0A1R2BFP5</accession>
<name>A0A1R2BFP5_9CILI</name>
<dbReference type="GO" id="GO:0005794">
    <property type="term" value="C:Golgi apparatus"/>
    <property type="evidence" value="ECO:0007669"/>
    <property type="project" value="TreeGrafter"/>
</dbReference>
<evidence type="ECO:0000259" key="2">
    <source>
        <dbReference type="Pfam" id="PF09758"/>
    </source>
</evidence>
<dbReference type="AlphaFoldDB" id="A0A1R2BFP5"/>
<dbReference type="OrthoDB" id="294052at2759"/>
<dbReference type="GO" id="GO:0005770">
    <property type="term" value="C:late endosome"/>
    <property type="evidence" value="ECO:0007669"/>
    <property type="project" value="TreeGrafter"/>
</dbReference>
<dbReference type="PANTHER" id="PTHR21481:SF0">
    <property type="entry name" value="PROTEIN CLEC16A"/>
    <property type="match status" value="1"/>
</dbReference>
<reference evidence="3 4" key="1">
    <citation type="submission" date="2016-11" db="EMBL/GenBank/DDBJ databases">
        <title>The macronuclear genome of Stentor coeruleus: a giant cell with tiny introns.</title>
        <authorList>
            <person name="Slabodnick M."/>
            <person name="Ruby J.G."/>
            <person name="Reiff S.B."/>
            <person name="Swart E.C."/>
            <person name="Gosai S."/>
            <person name="Prabakaran S."/>
            <person name="Witkowska E."/>
            <person name="Larue G.E."/>
            <person name="Fisher S."/>
            <person name="Freeman R.M."/>
            <person name="Gunawardena J."/>
            <person name="Chu W."/>
            <person name="Stover N.A."/>
            <person name="Gregory B.D."/>
            <person name="Nowacki M."/>
            <person name="Derisi J."/>
            <person name="Roy S.W."/>
            <person name="Marshall W.F."/>
            <person name="Sood P."/>
        </authorList>
    </citation>
    <scope>NUCLEOTIDE SEQUENCE [LARGE SCALE GENOMIC DNA]</scope>
    <source>
        <strain evidence="3">WM001</strain>
    </source>
</reference>
<dbReference type="InterPro" id="IPR019155">
    <property type="entry name" value="CLEC16A/TT9_N"/>
</dbReference>
<dbReference type="Proteomes" id="UP000187209">
    <property type="component" value="Unassembled WGS sequence"/>
</dbReference>
<feature type="domain" description="FPL" evidence="2">
    <location>
        <begin position="44"/>
        <end position="189"/>
    </location>
</feature>
<evidence type="ECO:0000313" key="4">
    <source>
        <dbReference type="Proteomes" id="UP000187209"/>
    </source>
</evidence>
<keyword evidence="4" id="KW-1185">Reference proteome</keyword>
<keyword evidence="1" id="KW-0072">Autophagy</keyword>
<dbReference type="EMBL" id="MPUH01000682">
    <property type="protein sequence ID" value="OMJ75593.1"/>
    <property type="molecule type" value="Genomic_DNA"/>
</dbReference>
<evidence type="ECO:0000256" key="1">
    <source>
        <dbReference type="ARBA" id="ARBA00023006"/>
    </source>
</evidence>
<dbReference type="PANTHER" id="PTHR21481">
    <property type="entry name" value="PROTEIN CLEC16A"/>
    <property type="match status" value="1"/>
</dbReference>
<gene>
    <name evidence="3" type="ORF">SteCoe_25248</name>
</gene>